<dbReference type="Gene3D" id="3.40.30.10">
    <property type="entry name" value="Glutaredoxin"/>
    <property type="match status" value="1"/>
</dbReference>
<dbReference type="InterPro" id="IPR013766">
    <property type="entry name" value="Thioredoxin_domain"/>
</dbReference>
<dbReference type="PRINTS" id="PR00421">
    <property type="entry name" value="THIOREDOXIN"/>
</dbReference>
<keyword evidence="1" id="KW-1015">Disulfide bond</keyword>
<accession>A0ABY6EEH4</accession>
<evidence type="ECO:0000256" key="1">
    <source>
        <dbReference type="ARBA" id="ARBA00023157"/>
    </source>
</evidence>
<dbReference type="RefSeq" id="WP_263276656.1">
    <property type="nucleotide sequence ID" value="NZ_CP106795.1"/>
</dbReference>
<evidence type="ECO:0000259" key="3">
    <source>
        <dbReference type="PROSITE" id="PS51352"/>
    </source>
</evidence>
<dbReference type="PANTHER" id="PTHR46115">
    <property type="entry name" value="THIOREDOXIN-LIKE PROTEIN 1"/>
    <property type="match status" value="1"/>
</dbReference>
<dbReference type="PROSITE" id="PS00194">
    <property type="entry name" value="THIOREDOXIN_1"/>
    <property type="match status" value="1"/>
</dbReference>
<reference evidence="4" key="1">
    <citation type="submission" date="2022-10" db="EMBL/GenBank/DDBJ databases">
        <authorList>
            <person name="Mo P."/>
        </authorList>
    </citation>
    <scope>NUCLEOTIDE SEQUENCE</scope>
    <source>
        <strain evidence="4">HUAS 14-6</strain>
    </source>
</reference>
<gene>
    <name evidence="4" type="ORF">N8I86_00140</name>
</gene>
<dbReference type="SUPFAM" id="SSF52833">
    <property type="entry name" value="Thioredoxin-like"/>
    <property type="match status" value="1"/>
</dbReference>
<proteinExistence type="inferred from homology"/>
<dbReference type="InterPro" id="IPR017937">
    <property type="entry name" value="Thioredoxin_CS"/>
</dbReference>
<dbReference type="InterPro" id="IPR036249">
    <property type="entry name" value="Thioredoxin-like_sf"/>
</dbReference>
<dbReference type="PIRSF" id="PIRSF000077">
    <property type="entry name" value="Thioredoxin"/>
    <property type="match status" value="1"/>
</dbReference>
<keyword evidence="5" id="KW-1185">Reference proteome</keyword>
<sequence>MIEVTSTEQFNALIASGSRVVVLFTATWCGPCKVIKPEFERLSTAPEHSAIRFTVVDVDDLEEVSAAAGIRAMPTFQTYFKGAKVGELLGADRQKLRRLVEQVAEAD</sequence>
<dbReference type="CDD" id="cd02947">
    <property type="entry name" value="TRX_family"/>
    <property type="match status" value="1"/>
</dbReference>
<organism evidence="4 5">
    <name type="scientific">Streptomyces albidocamelliae</name>
    <dbReference type="NCBI Taxonomy" id="2981135"/>
    <lineage>
        <taxon>Bacteria</taxon>
        <taxon>Bacillati</taxon>
        <taxon>Actinomycetota</taxon>
        <taxon>Actinomycetes</taxon>
        <taxon>Kitasatosporales</taxon>
        <taxon>Streptomycetaceae</taxon>
        <taxon>Streptomyces</taxon>
    </lineage>
</organism>
<feature type="domain" description="Thioredoxin" evidence="3">
    <location>
        <begin position="1"/>
        <end position="105"/>
    </location>
</feature>
<dbReference type="Pfam" id="PF00085">
    <property type="entry name" value="Thioredoxin"/>
    <property type="match status" value="1"/>
</dbReference>
<dbReference type="EMBL" id="CP106795">
    <property type="protein sequence ID" value="UXY33290.1"/>
    <property type="molecule type" value="Genomic_DNA"/>
</dbReference>
<evidence type="ECO:0000313" key="5">
    <source>
        <dbReference type="Proteomes" id="UP001060733"/>
    </source>
</evidence>
<dbReference type="Proteomes" id="UP001060733">
    <property type="component" value="Chromosome"/>
</dbReference>
<evidence type="ECO:0000313" key="4">
    <source>
        <dbReference type="EMBL" id="UXY33290.1"/>
    </source>
</evidence>
<name>A0ABY6EEH4_9ACTN</name>
<dbReference type="InterPro" id="IPR005746">
    <property type="entry name" value="Thioredoxin"/>
</dbReference>
<comment type="similarity">
    <text evidence="2">Belongs to the thioredoxin family.</text>
</comment>
<protein>
    <recommendedName>
        <fullName evidence="2">Thioredoxin</fullName>
    </recommendedName>
</protein>
<evidence type="ECO:0000256" key="2">
    <source>
        <dbReference type="PIRNR" id="PIRNR000077"/>
    </source>
</evidence>
<dbReference type="PROSITE" id="PS51352">
    <property type="entry name" value="THIOREDOXIN_2"/>
    <property type="match status" value="1"/>
</dbReference>